<dbReference type="Pfam" id="PF00722">
    <property type="entry name" value="Glyco_hydro_16"/>
    <property type="match status" value="1"/>
</dbReference>
<accession>A0A432GRS6</accession>
<dbReference type="PANTHER" id="PTHR10963:SF55">
    <property type="entry name" value="GLYCOSIDE HYDROLASE FAMILY 16 PROTEIN"/>
    <property type="match status" value="1"/>
</dbReference>
<dbReference type="InterPro" id="IPR000757">
    <property type="entry name" value="Beta-glucanase-like"/>
</dbReference>
<evidence type="ECO:0000259" key="2">
    <source>
        <dbReference type="PROSITE" id="PS51762"/>
    </source>
</evidence>
<dbReference type="PROSITE" id="PS51762">
    <property type="entry name" value="GH16_2"/>
    <property type="match status" value="1"/>
</dbReference>
<dbReference type="GO" id="GO:0005975">
    <property type="term" value="P:carbohydrate metabolic process"/>
    <property type="evidence" value="ECO:0007669"/>
    <property type="project" value="InterPro"/>
</dbReference>
<dbReference type="CDD" id="cd08023">
    <property type="entry name" value="GH16_laminarinase_like"/>
    <property type="match status" value="1"/>
</dbReference>
<organism evidence="3 4">
    <name type="scientific">SAR324 cluster bacterium</name>
    <dbReference type="NCBI Taxonomy" id="2024889"/>
    <lineage>
        <taxon>Bacteria</taxon>
        <taxon>Deltaproteobacteria</taxon>
        <taxon>SAR324 cluster</taxon>
    </lineage>
</organism>
<reference evidence="3 4" key="1">
    <citation type="submission" date="2018-06" db="EMBL/GenBank/DDBJ databases">
        <title>Combined omics and stable isotope probing to characterize newly discovered Mariana Back-Arc vent microbial communities.</title>
        <authorList>
            <person name="Trembath-Reichert E."/>
            <person name="Huber J.A."/>
        </authorList>
    </citation>
    <scope>NUCLEOTIDE SEQUENCE [LARGE SCALE GENOMIC DNA]</scope>
    <source>
        <strain evidence="3">MAG 54</strain>
    </source>
</reference>
<dbReference type="InterPro" id="IPR013320">
    <property type="entry name" value="ConA-like_dom_sf"/>
</dbReference>
<dbReference type="Gene3D" id="2.60.120.200">
    <property type="match status" value="1"/>
</dbReference>
<evidence type="ECO:0000313" key="3">
    <source>
        <dbReference type="EMBL" id="RTZ86233.1"/>
    </source>
</evidence>
<dbReference type="Proteomes" id="UP000287719">
    <property type="component" value="Unassembled WGS sequence"/>
</dbReference>
<protein>
    <recommendedName>
        <fullName evidence="2">GH16 domain-containing protein</fullName>
    </recommendedName>
</protein>
<evidence type="ECO:0000256" key="1">
    <source>
        <dbReference type="ARBA" id="ARBA00006865"/>
    </source>
</evidence>
<dbReference type="InterPro" id="IPR050546">
    <property type="entry name" value="Glycosyl_Hydrlase_16"/>
</dbReference>
<name>A0A432GRS6_9DELT</name>
<comment type="similarity">
    <text evidence="1">Belongs to the glycosyl hydrolase 16 family.</text>
</comment>
<evidence type="ECO:0000313" key="4">
    <source>
        <dbReference type="Proteomes" id="UP000287719"/>
    </source>
</evidence>
<gene>
    <name evidence="3" type="ORF">DSY95_03860</name>
</gene>
<dbReference type="AlphaFoldDB" id="A0A432GRS6"/>
<dbReference type="PANTHER" id="PTHR10963">
    <property type="entry name" value="GLYCOSYL HYDROLASE-RELATED"/>
    <property type="match status" value="1"/>
</dbReference>
<proteinExistence type="inferred from homology"/>
<comment type="caution">
    <text evidence="3">The sequence shown here is derived from an EMBL/GenBank/DDBJ whole genome shotgun (WGS) entry which is preliminary data.</text>
</comment>
<feature type="domain" description="GH16" evidence="2">
    <location>
        <begin position="1"/>
        <end position="160"/>
    </location>
</feature>
<dbReference type="GO" id="GO:0004553">
    <property type="term" value="F:hydrolase activity, hydrolyzing O-glycosyl compounds"/>
    <property type="evidence" value="ECO:0007669"/>
    <property type="project" value="InterPro"/>
</dbReference>
<dbReference type="SUPFAM" id="SSF49899">
    <property type="entry name" value="Concanavalin A-like lectins/glucanases"/>
    <property type="match status" value="1"/>
</dbReference>
<dbReference type="EMBL" id="QNZJ01000169">
    <property type="protein sequence ID" value="RTZ86233.1"/>
    <property type="molecule type" value="Genomic_DNA"/>
</dbReference>
<sequence length="160" mass="19117">MQAWKYGRFEIRAKVDARPGLWPAIWTLGVKGGYPYNGEIDIMECYKGKILANSFWAGKKEWELRQDVSSRTIKSFNDPKWAEKFHIWRMDWDKDNIKIYVDNILLNTIELKKTINQRGSIRNPFRQKHFLMMDFSPADYIPDQNIRQDFQLKSRVILVE</sequence>